<sequence>MDGSLWFRQLASRTDLASGQSFPTFEMAFQSQPVGFHFGTYFL</sequence>
<proteinExistence type="predicted"/>
<organism evidence="1 2">
    <name type="scientific">Hymenobacter saemangeumensis</name>
    <dbReference type="NCBI Taxonomy" id="1084522"/>
    <lineage>
        <taxon>Bacteria</taxon>
        <taxon>Pseudomonadati</taxon>
        <taxon>Bacteroidota</taxon>
        <taxon>Cytophagia</taxon>
        <taxon>Cytophagales</taxon>
        <taxon>Hymenobacteraceae</taxon>
        <taxon>Hymenobacter</taxon>
    </lineage>
</organism>
<gene>
    <name evidence="1" type="ORF">GCM10023185_39470</name>
</gene>
<reference evidence="2" key="1">
    <citation type="journal article" date="2019" name="Int. J. Syst. Evol. Microbiol.">
        <title>The Global Catalogue of Microorganisms (GCM) 10K type strain sequencing project: providing services to taxonomists for standard genome sequencing and annotation.</title>
        <authorList>
            <consortium name="The Broad Institute Genomics Platform"/>
            <consortium name="The Broad Institute Genome Sequencing Center for Infectious Disease"/>
            <person name="Wu L."/>
            <person name="Ma J."/>
        </authorList>
    </citation>
    <scope>NUCLEOTIDE SEQUENCE [LARGE SCALE GENOMIC DNA]</scope>
    <source>
        <strain evidence="2">JCM 17923</strain>
    </source>
</reference>
<dbReference type="RefSeq" id="WP_345237860.1">
    <property type="nucleotide sequence ID" value="NZ_BAABGZ010000078.1"/>
</dbReference>
<name>A0ABP8IQS1_9BACT</name>
<evidence type="ECO:0000313" key="2">
    <source>
        <dbReference type="Proteomes" id="UP001501153"/>
    </source>
</evidence>
<evidence type="ECO:0000313" key="1">
    <source>
        <dbReference type="EMBL" id="GAA4367510.1"/>
    </source>
</evidence>
<dbReference type="EMBL" id="BAABGZ010000078">
    <property type="protein sequence ID" value="GAA4367510.1"/>
    <property type="molecule type" value="Genomic_DNA"/>
</dbReference>
<dbReference type="Proteomes" id="UP001501153">
    <property type="component" value="Unassembled WGS sequence"/>
</dbReference>
<accession>A0ABP8IQS1</accession>
<keyword evidence="2" id="KW-1185">Reference proteome</keyword>
<protein>
    <submittedName>
        <fullName evidence="1">Uncharacterized protein</fullName>
    </submittedName>
</protein>
<comment type="caution">
    <text evidence="1">The sequence shown here is derived from an EMBL/GenBank/DDBJ whole genome shotgun (WGS) entry which is preliminary data.</text>
</comment>